<dbReference type="PROSITE" id="PS50287">
    <property type="entry name" value="SRCR_2"/>
    <property type="match status" value="2"/>
</dbReference>
<evidence type="ECO:0000256" key="4">
    <source>
        <dbReference type="PROSITE-ProRule" id="PRU00196"/>
    </source>
</evidence>
<dbReference type="Gene3D" id="3.10.250.10">
    <property type="entry name" value="SRCR-like domain"/>
    <property type="match status" value="2"/>
</dbReference>
<feature type="non-terminal residue" evidence="6">
    <location>
        <position position="1"/>
    </location>
</feature>
<feature type="disulfide bond" evidence="4">
    <location>
        <begin position="30"/>
        <end position="91"/>
    </location>
</feature>
<evidence type="ECO:0000256" key="3">
    <source>
        <dbReference type="ARBA" id="ARBA00023157"/>
    </source>
</evidence>
<feature type="domain" description="SRCR" evidence="5">
    <location>
        <begin position="1"/>
        <end position="92"/>
    </location>
</feature>
<keyword evidence="3 4" id="KW-1015">Disulfide bond</keyword>
<dbReference type="Proteomes" id="UP000627253">
    <property type="component" value="Unassembled WGS sequence"/>
</dbReference>
<dbReference type="InterPro" id="IPR001190">
    <property type="entry name" value="SRCR"/>
</dbReference>
<dbReference type="InterPro" id="IPR036772">
    <property type="entry name" value="SRCR-like_dom_sf"/>
</dbReference>
<comment type="caution">
    <text evidence="6">The sequence shown here is derived from an EMBL/GenBank/DDBJ whole genome shotgun (WGS) entry which is preliminary data.</text>
</comment>
<dbReference type="EMBL" id="WAAF01019771">
    <property type="protein sequence ID" value="NXX50891.1"/>
    <property type="molecule type" value="Genomic_DNA"/>
</dbReference>
<comment type="caution">
    <text evidence="4">Lacks conserved residue(s) required for the propagation of feature annotation.</text>
</comment>
<sequence>CMGRVEILRGQEWGTVCDNSWDLRDAAALCRQLDCGWALAAPGRAQFGQGSGIIWLDQVNCKGTEQVLSSCPARPWGVTNCSHAQDAGVVCSGDSLPPGGQRWKLSAPPYPSAGSDASRLAPVRLAAGPGHCAGRVEVLHNATWGTVCDDHWDMLAAQVLCQQLGCG</sequence>
<evidence type="ECO:0000256" key="1">
    <source>
        <dbReference type="ARBA" id="ARBA00022729"/>
    </source>
</evidence>
<dbReference type="SMART" id="SM00202">
    <property type="entry name" value="SR"/>
    <property type="match status" value="1"/>
</dbReference>
<protein>
    <submittedName>
        <fullName evidence="6">DMBT1 protein</fullName>
    </submittedName>
</protein>
<keyword evidence="1" id="KW-0732">Signal</keyword>
<proteinExistence type="predicted"/>
<dbReference type="OrthoDB" id="536948at2759"/>
<dbReference type="PRINTS" id="PR00258">
    <property type="entry name" value="SPERACTRCPTR"/>
</dbReference>
<feature type="disulfide bond" evidence="4">
    <location>
        <begin position="17"/>
        <end position="81"/>
    </location>
</feature>
<organism evidence="6 7">
    <name type="scientific">Tricholaema leucomelas</name>
    <name type="common">pied barbet</name>
    <dbReference type="NCBI Taxonomy" id="240729"/>
    <lineage>
        <taxon>Eukaryota</taxon>
        <taxon>Metazoa</taxon>
        <taxon>Chordata</taxon>
        <taxon>Craniata</taxon>
        <taxon>Vertebrata</taxon>
        <taxon>Euteleostomi</taxon>
        <taxon>Archelosauria</taxon>
        <taxon>Archosauria</taxon>
        <taxon>Dinosauria</taxon>
        <taxon>Saurischia</taxon>
        <taxon>Theropoda</taxon>
        <taxon>Coelurosauria</taxon>
        <taxon>Aves</taxon>
        <taxon>Neognathae</taxon>
        <taxon>Neoaves</taxon>
        <taxon>Telluraves</taxon>
        <taxon>Coraciimorphae</taxon>
        <taxon>Piciformes</taxon>
        <taxon>Lybiidae</taxon>
        <taxon>Tricholaema lacrymosa</taxon>
    </lineage>
</organism>
<evidence type="ECO:0000313" key="6">
    <source>
        <dbReference type="EMBL" id="NXX50891.1"/>
    </source>
</evidence>
<feature type="disulfide bond" evidence="4">
    <location>
        <begin position="61"/>
        <end position="71"/>
    </location>
</feature>
<keyword evidence="7" id="KW-1185">Reference proteome</keyword>
<dbReference type="Pfam" id="PF00530">
    <property type="entry name" value="SRCR"/>
    <property type="match status" value="2"/>
</dbReference>
<evidence type="ECO:0000259" key="5">
    <source>
        <dbReference type="PROSITE" id="PS50287"/>
    </source>
</evidence>
<feature type="non-terminal residue" evidence="6">
    <location>
        <position position="167"/>
    </location>
</feature>
<reference evidence="6" key="1">
    <citation type="submission" date="2020-02" db="EMBL/GenBank/DDBJ databases">
        <title>Bird 10,000 Genomes (B10K) Project - Family phase.</title>
        <authorList>
            <person name="Zhang G."/>
        </authorList>
    </citation>
    <scope>NUCLEOTIDE SEQUENCE</scope>
    <source>
        <strain evidence="6">B10K-DU-002-37</strain>
        <tissue evidence="6">Muscle</tissue>
    </source>
</reference>
<dbReference type="PANTHER" id="PTHR19331">
    <property type="entry name" value="SCAVENGER RECEPTOR DOMAIN-CONTAINING"/>
    <property type="match status" value="1"/>
</dbReference>
<dbReference type="AlphaFoldDB" id="A0A852J9J1"/>
<dbReference type="GO" id="GO:0016020">
    <property type="term" value="C:membrane"/>
    <property type="evidence" value="ECO:0007669"/>
    <property type="project" value="InterPro"/>
</dbReference>
<evidence type="ECO:0000256" key="2">
    <source>
        <dbReference type="ARBA" id="ARBA00022737"/>
    </source>
</evidence>
<dbReference type="PROSITE" id="PS00420">
    <property type="entry name" value="SRCR_1"/>
    <property type="match status" value="1"/>
</dbReference>
<dbReference type="PANTHER" id="PTHR19331:SF487">
    <property type="entry name" value="SOLUBLE SCAVENGER RECEPTOR CYSTEINE-RICH DOMAIN-CONTAINING PROTEIN SSC5D"/>
    <property type="match status" value="1"/>
</dbReference>
<keyword evidence="2" id="KW-0677">Repeat</keyword>
<dbReference type="SUPFAM" id="SSF56487">
    <property type="entry name" value="SRCR-like"/>
    <property type="match status" value="2"/>
</dbReference>
<name>A0A852J9J1_9PICI</name>
<feature type="domain" description="SRCR" evidence="5">
    <location>
        <begin position="123"/>
        <end position="167"/>
    </location>
</feature>
<gene>
    <name evidence="6" type="primary">Dmbt1_8</name>
    <name evidence="6" type="ORF">TRILEU_R07490</name>
</gene>
<evidence type="ECO:0000313" key="7">
    <source>
        <dbReference type="Proteomes" id="UP000627253"/>
    </source>
</evidence>
<accession>A0A852J9J1</accession>
<dbReference type="FunFam" id="3.10.250.10:FF:000002">
    <property type="entry name" value="Scavenger receptor cysteine-rich type 1 protein M130"/>
    <property type="match status" value="1"/>
</dbReference>